<dbReference type="AlphaFoldDB" id="A0AAE2YQR0"/>
<evidence type="ECO:0000313" key="2">
    <source>
        <dbReference type="Proteomes" id="UP001197378"/>
    </source>
</evidence>
<dbReference type="EMBL" id="JAAXYO010000154">
    <property type="protein sequence ID" value="MBU2788639.1"/>
    <property type="molecule type" value="Genomic_DNA"/>
</dbReference>
<proteinExistence type="predicted"/>
<dbReference type="RefSeq" id="WP_215885694.1">
    <property type="nucleotide sequence ID" value="NZ_JAAXYO010000154.1"/>
</dbReference>
<name>A0AAE2YQR0_9PROT</name>
<dbReference type="Proteomes" id="UP001197378">
    <property type="component" value="Unassembled WGS sequence"/>
</dbReference>
<gene>
    <name evidence="1" type="ORF">HFQ13_10595</name>
</gene>
<organism evidence="1 2">
    <name type="scientific">Igneacidithiobacillus copahuensis</name>
    <dbReference type="NCBI Taxonomy" id="2724909"/>
    <lineage>
        <taxon>Bacteria</taxon>
        <taxon>Pseudomonadati</taxon>
        <taxon>Pseudomonadota</taxon>
        <taxon>Acidithiobacillia</taxon>
        <taxon>Acidithiobacillales</taxon>
        <taxon>Acidithiobacillaceae</taxon>
        <taxon>Igneacidithiobacillus</taxon>
    </lineage>
</organism>
<comment type="caution">
    <text evidence="1">The sequence shown here is derived from an EMBL/GenBank/DDBJ whole genome shotgun (WGS) entry which is preliminary data.</text>
</comment>
<reference evidence="1" key="1">
    <citation type="journal article" date="2021" name="ISME J.">
        <title>Genomic evolution of the class Acidithiobacillia: deep-branching Proteobacteria living in extreme acidic conditions.</title>
        <authorList>
            <person name="Moya-Beltran A."/>
            <person name="Beard S."/>
            <person name="Rojas-Villalobos C."/>
            <person name="Issotta F."/>
            <person name="Gallardo Y."/>
            <person name="Ulloa R."/>
            <person name="Giaveno A."/>
            <person name="Degli Esposti M."/>
            <person name="Johnson D.B."/>
            <person name="Quatrini R."/>
        </authorList>
    </citation>
    <scope>NUCLEOTIDE SEQUENCE</scope>
    <source>
        <strain evidence="1">VAN18-1</strain>
    </source>
</reference>
<evidence type="ECO:0000313" key="1">
    <source>
        <dbReference type="EMBL" id="MBU2788639.1"/>
    </source>
</evidence>
<keyword evidence="2" id="KW-1185">Reference proteome</keyword>
<protein>
    <submittedName>
        <fullName evidence="1">Uncharacterized protein</fullName>
    </submittedName>
</protein>
<accession>A0AAE2YQR0</accession>
<sequence>MQRDAHPLRQTAAFLILLRPPVHKRIPGKLFRLILVIMIPSIDSMGRINLQVHVPIVIPHQFSLCHRSLRQNLPYTLGAARFRRIVRAGPADGRSCGRQVLRTAGPVTSIRGEKKV</sequence>